<gene>
    <name evidence="8" type="ORF">OIN60_16590</name>
</gene>
<evidence type="ECO:0000313" key="9">
    <source>
        <dbReference type="Proteomes" id="UP001241848"/>
    </source>
</evidence>
<keyword evidence="3" id="KW-0731">Sigma factor</keyword>
<evidence type="ECO:0000256" key="3">
    <source>
        <dbReference type="ARBA" id="ARBA00023082"/>
    </source>
</evidence>
<dbReference type="InterPro" id="IPR013249">
    <property type="entry name" value="RNA_pol_sigma70_r4_t2"/>
</dbReference>
<dbReference type="SUPFAM" id="SSF88946">
    <property type="entry name" value="Sigma2 domain of RNA polymerase sigma factors"/>
    <property type="match status" value="1"/>
</dbReference>
<dbReference type="NCBIfam" id="TIGR02937">
    <property type="entry name" value="sigma70-ECF"/>
    <property type="match status" value="1"/>
</dbReference>
<comment type="similarity">
    <text evidence="1">Belongs to the sigma-70 factor family. ECF subfamily.</text>
</comment>
<organism evidence="8 9">
    <name type="scientific">Paenibacillus zeirhizosphaerae</name>
    <dbReference type="NCBI Taxonomy" id="2987519"/>
    <lineage>
        <taxon>Bacteria</taxon>
        <taxon>Bacillati</taxon>
        <taxon>Bacillota</taxon>
        <taxon>Bacilli</taxon>
        <taxon>Bacillales</taxon>
        <taxon>Paenibacillaceae</taxon>
        <taxon>Paenibacillus</taxon>
    </lineage>
</organism>
<evidence type="ECO:0000256" key="5">
    <source>
        <dbReference type="ARBA" id="ARBA00023163"/>
    </source>
</evidence>
<dbReference type="SUPFAM" id="SSF88659">
    <property type="entry name" value="Sigma3 and sigma4 domains of RNA polymerase sigma factors"/>
    <property type="match status" value="1"/>
</dbReference>
<feature type="domain" description="RNA polymerase sigma factor 70 region 4 type 2" evidence="7">
    <location>
        <begin position="111"/>
        <end position="162"/>
    </location>
</feature>
<evidence type="ECO:0000256" key="4">
    <source>
        <dbReference type="ARBA" id="ARBA00023125"/>
    </source>
</evidence>
<evidence type="ECO:0000259" key="7">
    <source>
        <dbReference type="Pfam" id="PF08281"/>
    </source>
</evidence>
<keyword evidence="4" id="KW-0238">DNA-binding</keyword>
<dbReference type="PANTHER" id="PTHR43133">
    <property type="entry name" value="RNA POLYMERASE ECF-TYPE SIGMA FACTO"/>
    <property type="match status" value="1"/>
</dbReference>
<dbReference type="InterPro" id="IPR013324">
    <property type="entry name" value="RNA_pol_sigma_r3/r4-like"/>
</dbReference>
<evidence type="ECO:0000313" key="8">
    <source>
        <dbReference type="EMBL" id="MDP4098376.1"/>
    </source>
</evidence>
<keyword evidence="2" id="KW-0805">Transcription regulation</keyword>
<dbReference type="Proteomes" id="UP001241848">
    <property type="component" value="Unassembled WGS sequence"/>
</dbReference>
<protein>
    <submittedName>
        <fullName evidence="8">Sigma-70 family RNA polymerase sigma factor</fullName>
    </submittedName>
</protein>
<dbReference type="InterPro" id="IPR014284">
    <property type="entry name" value="RNA_pol_sigma-70_dom"/>
</dbReference>
<name>A0ABT9FUF1_9BACL</name>
<dbReference type="RefSeq" id="WP_305755997.1">
    <property type="nucleotide sequence ID" value="NZ_JAPCKK010000020.1"/>
</dbReference>
<dbReference type="Gene3D" id="1.10.10.10">
    <property type="entry name" value="Winged helix-like DNA-binding domain superfamily/Winged helix DNA-binding domain"/>
    <property type="match status" value="1"/>
</dbReference>
<dbReference type="InterPro" id="IPR007627">
    <property type="entry name" value="RNA_pol_sigma70_r2"/>
</dbReference>
<keyword evidence="5" id="KW-0804">Transcription</keyword>
<reference evidence="8 9" key="1">
    <citation type="submission" date="2022-10" db="EMBL/GenBank/DDBJ databases">
        <title>Paenibacillus description and whole genome data of maize root bacterial community.</title>
        <authorList>
            <person name="Marton D."/>
            <person name="Farkas M."/>
            <person name="Cserhati M."/>
        </authorList>
    </citation>
    <scope>NUCLEOTIDE SEQUENCE [LARGE SCALE GENOMIC DNA]</scope>
    <source>
        <strain evidence="8 9">P96</strain>
    </source>
</reference>
<accession>A0ABT9FUF1</accession>
<comment type="caution">
    <text evidence="8">The sequence shown here is derived from an EMBL/GenBank/DDBJ whole genome shotgun (WGS) entry which is preliminary data.</text>
</comment>
<dbReference type="InterPro" id="IPR036388">
    <property type="entry name" value="WH-like_DNA-bd_sf"/>
</dbReference>
<dbReference type="InterPro" id="IPR039425">
    <property type="entry name" value="RNA_pol_sigma-70-like"/>
</dbReference>
<sequence length="244" mass="27382">MAFVKSVQSDYLNKQTHAELLKALPSLLKYCLKLTGSTWEAEDLVQSTCLQLLGKLPLQDTDLNWEAYLIRSARNIWIDRIRRQAAGQRATSRLNIKTAYQDRYGMDIELALSALIQWLPSWQRTVFLLREILQYKTSEAAELLGTTEGAVKAALARARASLANSKQRYSERFPLPEDQEGKELLKAYLSAFRSGDAQRLVELGLHNAAEPEALLPIILEGSIRSGRAGSLQRQPDETRALLAA</sequence>
<proteinExistence type="inferred from homology"/>
<keyword evidence="9" id="KW-1185">Reference proteome</keyword>
<dbReference type="InterPro" id="IPR013325">
    <property type="entry name" value="RNA_pol_sigma_r2"/>
</dbReference>
<evidence type="ECO:0000256" key="1">
    <source>
        <dbReference type="ARBA" id="ARBA00010641"/>
    </source>
</evidence>
<feature type="domain" description="RNA polymerase sigma-70 region 2" evidence="6">
    <location>
        <begin position="24"/>
        <end position="85"/>
    </location>
</feature>
<dbReference type="EMBL" id="JAPCKK010000020">
    <property type="protein sequence ID" value="MDP4098376.1"/>
    <property type="molecule type" value="Genomic_DNA"/>
</dbReference>
<dbReference type="Pfam" id="PF04542">
    <property type="entry name" value="Sigma70_r2"/>
    <property type="match status" value="1"/>
</dbReference>
<dbReference type="PANTHER" id="PTHR43133:SF8">
    <property type="entry name" value="RNA POLYMERASE SIGMA FACTOR HI_1459-RELATED"/>
    <property type="match status" value="1"/>
</dbReference>
<evidence type="ECO:0000259" key="6">
    <source>
        <dbReference type="Pfam" id="PF04542"/>
    </source>
</evidence>
<evidence type="ECO:0000256" key="2">
    <source>
        <dbReference type="ARBA" id="ARBA00023015"/>
    </source>
</evidence>
<dbReference type="Gene3D" id="1.10.1740.10">
    <property type="match status" value="1"/>
</dbReference>
<dbReference type="Pfam" id="PF08281">
    <property type="entry name" value="Sigma70_r4_2"/>
    <property type="match status" value="1"/>
</dbReference>